<proteinExistence type="predicted"/>
<dbReference type="EC" id="2.7.7.-" evidence="2"/>
<organism evidence="2 3">
    <name type="scientific">Halomonas elongata</name>
    <dbReference type="NCBI Taxonomy" id="2746"/>
    <lineage>
        <taxon>Bacteria</taxon>
        <taxon>Pseudomonadati</taxon>
        <taxon>Pseudomonadota</taxon>
        <taxon>Gammaproteobacteria</taxon>
        <taxon>Oceanospirillales</taxon>
        <taxon>Halomonadaceae</taxon>
        <taxon>Halomonas</taxon>
    </lineage>
</organism>
<evidence type="ECO:0000313" key="2">
    <source>
        <dbReference type="EMBL" id="OBX34953.1"/>
    </source>
</evidence>
<feature type="domain" description="Polyvalent protein metallopeptidase" evidence="1">
    <location>
        <begin position="10"/>
        <end position="111"/>
    </location>
</feature>
<dbReference type="GO" id="GO:0016779">
    <property type="term" value="F:nucleotidyltransferase activity"/>
    <property type="evidence" value="ECO:0007669"/>
    <property type="project" value="UniProtKB-KW"/>
</dbReference>
<dbReference type="Proteomes" id="UP000092504">
    <property type="component" value="Unassembled WGS sequence"/>
</dbReference>
<accession>A0A1B8NYA3</accession>
<dbReference type="AlphaFoldDB" id="A0A1B8NYA3"/>
<dbReference type="InterPro" id="IPR041459">
    <property type="entry name" value="MPTase-PolyVal"/>
</dbReference>
<sequence>MIDGFESVDALDDFINGCGIKVVHSLDRDVTGYYPKQDRVLLPAKERFHDVEGYYSVALHELTHATGHDSRLARPGITDPDATFGSPKYALEELVAQLGSAFLCGHFGIQNIGCLPRLAGQCEAECSAYDMIGDNDDDHRLYRRAACEGDGVAVLFALNQGDMIEQRGQRHAVIHVGAGEKNRQRCPSTICQKVSFGARPPPIHRVWADGRSPFLADRVALSIQARDQSRRSAPCSCCKRV</sequence>
<protein>
    <submittedName>
        <fullName evidence="2">DNA primase TraC</fullName>
        <ecNumber evidence="2">2.7.7.-</ecNumber>
    </submittedName>
</protein>
<keyword evidence="2" id="KW-0548">Nucleotidyltransferase</keyword>
<reference evidence="2 3" key="1">
    <citation type="submission" date="2016-06" db="EMBL/GenBank/DDBJ databases">
        <title>Genome sequence of halotolerant plant growth promoting strain of Halomonas elongata HEK1 isolated from salterns of Rann of Kutch, Gujarat, India.</title>
        <authorList>
            <person name="Gaba S."/>
            <person name="Singh R.N."/>
            <person name="Abrol S."/>
            <person name="Kaushik R."/>
            <person name="Saxena A.K."/>
        </authorList>
    </citation>
    <scope>NUCLEOTIDE SEQUENCE [LARGE SCALE GENOMIC DNA]</scope>
    <source>
        <strain evidence="2 3">HEK1</strain>
    </source>
</reference>
<keyword evidence="2" id="KW-0808">Transferase</keyword>
<gene>
    <name evidence="2" type="primary">traC_2</name>
    <name evidence="2" type="ORF">A8U91_04016</name>
</gene>
<dbReference type="Pfam" id="PF18818">
    <property type="entry name" value="MPTase-PolyVal"/>
    <property type="match status" value="1"/>
</dbReference>
<dbReference type="EMBL" id="MAJD01000002">
    <property type="protein sequence ID" value="OBX34953.1"/>
    <property type="molecule type" value="Genomic_DNA"/>
</dbReference>
<comment type="caution">
    <text evidence="2">The sequence shown here is derived from an EMBL/GenBank/DDBJ whole genome shotgun (WGS) entry which is preliminary data.</text>
</comment>
<evidence type="ECO:0000259" key="1">
    <source>
        <dbReference type="Pfam" id="PF18818"/>
    </source>
</evidence>
<name>A0A1B8NYA3_HALEL</name>
<evidence type="ECO:0000313" key="3">
    <source>
        <dbReference type="Proteomes" id="UP000092504"/>
    </source>
</evidence>